<gene>
    <name evidence="2" type="ORF">COU47_02410</name>
</gene>
<evidence type="ECO:0000313" key="3">
    <source>
        <dbReference type="Proteomes" id="UP000231503"/>
    </source>
</evidence>
<proteinExistence type="predicted"/>
<evidence type="ECO:0000259" key="1">
    <source>
        <dbReference type="Pfam" id="PF26593"/>
    </source>
</evidence>
<evidence type="ECO:0000313" key="2">
    <source>
        <dbReference type="EMBL" id="PIR69585.1"/>
    </source>
</evidence>
<dbReference type="InterPro" id="IPR058596">
    <property type="entry name" value="TraC-like_dom"/>
</dbReference>
<reference evidence="3" key="1">
    <citation type="submission" date="2017-09" db="EMBL/GenBank/DDBJ databases">
        <title>Depth-based differentiation of microbial function through sediment-hosted aquifers and enrichment of novel symbionts in the deep terrestrial subsurface.</title>
        <authorList>
            <person name="Probst A.J."/>
            <person name="Ladd B."/>
            <person name="Jarett J.K."/>
            <person name="Geller-Mcgrath D.E."/>
            <person name="Sieber C.M.K."/>
            <person name="Emerson J.B."/>
            <person name="Anantharaman K."/>
            <person name="Thomas B.C."/>
            <person name="Malmstrom R."/>
            <person name="Stieglmeier M."/>
            <person name="Klingl A."/>
            <person name="Woyke T."/>
            <person name="Ryan C.M."/>
            <person name="Banfield J.F."/>
        </authorList>
    </citation>
    <scope>NUCLEOTIDE SEQUENCE [LARGE SCALE GENOMIC DNA]</scope>
</reference>
<feature type="domain" description="TraC-like" evidence="1">
    <location>
        <begin position="30"/>
        <end position="205"/>
    </location>
</feature>
<dbReference type="Proteomes" id="UP000231503">
    <property type="component" value="Unassembled WGS sequence"/>
</dbReference>
<name>A0A2H0TFJ7_9BACT</name>
<protein>
    <recommendedName>
        <fullName evidence="1">TraC-like domain-containing protein</fullName>
    </recommendedName>
</protein>
<organism evidence="2 3">
    <name type="scientific">Candidatus Niyogibacteria bacterium CG10_big_fil_rev_8_21_14_0_10_46_36</name>
    <dbReference type="NCBI Taxonomy" id="1974726"/>
    <lineage>
        <taxon>Bacteria</taxon>
        <taxon>Candidatus Niyogiibacteriota</taxon>
    </lineage>
</organism>
<comment type="caution">
    <text evidence="2">The sequence shown here is derived from an EMBL/GenBank/DDBJ whole genome shotgun (WGS) entry which is preliminary data.</text>
</comment>
<dbReference type="Pfam" id="PF26593">
    <property type="entry name" value="TraC-like"/>
    <property type="match status" value="1"/>
</dbReference>
<dbReference type="EMBL" id="PFCO01000005">
    <property type="protein sequence ID" value="PIR69585.1"/>
    <property type="molecule type" value="Genomic_DNA"/>
</dbReference>
<accession>A0A2H0TFJ7</accession>
<sequence>METPAVKKSRAAQNFVPLQEIRDGIAITKDKSMHVVLMASSLNFALKSVDEQDAIISQYQNLLNSLDFSIQFFIQSRKLDIEPYLDTLREALQGQSNELIKIQTREYIEFVKNFVQAANIVSKTFYVVASYVPPLIKTKRGGMLGQFADIFKRNKEDKEHYIPDEEFEEYKIQLWQRVNSVATGLGRTGVRVVPLNTEELIELYYSLFNPGEIERGGTPHIETSLGDGEV</sequence>
<dbReference type="AlphaFoldDB" id="A0A2H0TFJ7"/>